<dbReference type="InterPro" id="IPR036388">
    <property type="entry name" value="WH-like_DNA-bd_sf"/>
</dbReference>
<keyword evidence="7" id="KW-1185">Reference proteome</keyword>
<sequence length="320" mass="34796">MDRLLTMRAFQTVADEGGFAAAARTLDLSPAGVTRLVADLESHVGARLLQRTTRRVSLTEAGEAYLARVRQILADVDEASAVVQAHTEELAGVLRLLAPPVLAVHILAPLVSEFRRLHPQITIEVHVEALSAPPIGDYDITLLGADEQYDANVIARPIASTDAVVCASPAYLRQRGTPQQPEDLAGHDCLLYRRPDSRGGTMRLLHPGEGNRAVDVRVQPVLMANHIETLLRAALDGAGICAQPLSLAAPYLREGRLVRVLAPWTMGRYTTYAALPSRKFMPARTRAFLEFLSERTRTSIQAALRMEPGVCPLSLPPGED</sequence>
<dbReference type="KEGG" id="amon:H9L24_11355"/>
<dbReference type="InterPro" id="IPR058163">
    <property type="entry name" value="LysR-type_TF_proteobact-type"/>
</dbReference>
<dbReference type="EMBL" id="CP060790">
    <property type="protein sequence ID" value="QNP57755.1"/>
    <property type="molecule type" value="Genomic_DNA"/>
</dbReference>
<reference evidence="6 7" key="1">
    <citation type="submission" date="2020-08" db="EMBL/GenBank/DDBJ databases">
        <title>Genome sequence of Acidovorax monticola KACC 19171T.</title>
        <authorList>
            <person name="Hyun D.-W."/>
            <person name="Bae J.-W."/>
        </authorList>
    </citation>
    <scope>NUCLEOTIDE SEQUENCE [LARGE SCALE GENOMIC DNA]</scope>
    <source>
        <strain evidence="6 7">KACC 19171</strain>
    </source>
</reference>
<evidence type="ECO:0000256" key="4">
    <source>
        <dbReference type="ARBA" id="ARBA00023163"/>
    </source>
</evidence>
<dbReference type="InterPro" id="IPR036390">
    <property type="entry name" value="WH_DNA-bd_sf"/>
</dbReference>
<dbReference type="AlphaFoldDB" id="A0A7H0HB39"/>
<dbReference type="PANTHER" id="PTHR30537">
    <property type="entry name" value="HTH-TYPE TRANSCRIPTIONAL REGULATOR"/>
    <property type="match status" value="1"/>
</dbReference>
<dbReference type="Proteomes" id="UP000516057">
    <property type="component" value="Chromosome"/>
</dbReference>
<evidence type="ECO:0000259" key="5">
    <source>
        <dbReference type="PROSITE" id="PS50931"/>
    </source>
</evidence>
<keyword evidence="3" id="KW-0238">DNA-binding</keyword>
<evidence type="ECO:0000256" key="1">
    <source>
        <dbReference type="ARBA" id="ARBA00009437"/>
    </source>
</evidence>
<comment type="similarity">
    <text evidence="1">Belongs to the LysR transcriptional regulatory family.</text>
</comment>
<dbReference type="Pfam" id="PF00126">
    <property type="entry name" value="HTH_1"/>
    <property type="match status" value="1"/>
</dbReference>
<gene>
    <name evidence="6" type="ORF">H9L24_11355</name>
</gene>
<protein>
    <submittedName>
        <fullName evidence="6">LysR family transcriptional regulator</fullName>
    </submittedName>
</protein>
<organism evidence="6 7">
    <name type="scientific">Paenacidovorax monticola</name>
    <dbReference type="NCBI Taxonomy" id="1926868"/>
    <lineage>
        <taxon>Bacteria</taxon>
        <taxon>Pseudomonadati</taxon>
        <taxon>Pseudomonadota</taxon>
        <taxon>Betaproteobacteria</taxon>
        <taxon>Burkholderiales</taxon>
        <taxon>Comamonadaceae</taxon>
        <taxon>Paenacidovorax</taxon>
    </lineage>
</organism>
<dbReference type="GO" id="GO:0003677">
    <property type="term" value="F:DNA binding"/>
    <property type="evidence" value="ECO:0007669"/>
    <property type="project" value="UniProtKB-KW"/>
</dbReference>
<dbReference type="GO" id="GO:0003700">
    <property type="term" value="F:DNA-binding transcription factor activity"/>
    <property type="evidence" value="ECO:0007669"/>
    <property type="project" value="InterPro"/>
</dbReference>
<dbReference type="Gene3D" id="1.10.10.10">
    <property type="entry name" value="Winged helix-like DNA-binding domain superfamily/Winged helix DNA-binding domain"/>
    <property type="match status" value="1"/>
</dbReference>
<keyword evidence="4" id="KW-0804">Transcription</keyword>
<evidence type="ECO:0000256" key="3">
    <source>
        <dbReference type="ARBA" id="ARBA00023125"/>
    </source>
</evidence>
<evidence type="ECO:0000313" key="6">
    <source>
        <dbReference type="EMBL" id="QNP57755.1"/>
    </source>
</evidence>
<dbReference type="InterPro" id="IPR000847">
    <property type="entry name" value="LysR_HTH_N"/>
</dbReference>
<dbReference type="PANTHER" id="PTHR30537:SF5">
    <property type="entry name" value="HTH-TYPE TRANSCRIPTIONAL ACTIVATOR TTDR-RELATED"/>
    <property type="match status" value="1"/>
</dbReference>
<dbReference type="FunFam" id="1.10.10.10:FF:000001">
    <property type="entry name" value="LysR family transcriptional regulator"/>
    <property type="match status" value="1"/>
</dbReference>
<evidence type="ECO:0000313" key="7">
    <source>
        <dbReference type="Proteomes" id="UP000516057"/>
    </source>
</evidence>
<dbReference type="SUPFAM" id="SSF53850">
    <property type="entry name" value="Periplasmic binding protein-like II"/>
    <property type="match status" value="1"/>
</dbReference>
<dbReference type="PROSITE" id="PS50931">
    <property type="entry name" value="HTH_LYSR"/>
    <property type="match status" value="1"/>
</dbReference>
<evidence type="ECO:0000256" key="2">
    <source>
        <dbReference type="ARBA" id="ARBA00023015"/>
    </source>
</evidence>
<dbReference type="Gene3D" id="3.40.190.290">
    <property type="match status" value="1"/>
</dbReference>
<name>A0A7H0HB39_9BURK</name>
<dbReference type="CDD" id="cd08422">
    <property type="entry name" value="PBP2_CrgA_like"/>
    <property type="match status" value="1"/>
</dbReference>
<dbReference type="Pfam" id="PF03466">
    <property type="entry name" value="LysR_substrate"/>
    <property type="match status" value="1"/>
</dbReference>
<proteinExistence type="inferred from homology"/>
<feature type="domain" description="HTH lysR-type" evidence="5">
    <location>
        <begin position="7"/>
        <end position="59"/>
    </location>
</feature>
<dbReference type="RefSeq" id="WP_187734758.1">
    <property type="nucleotide sequence ID" value="NZ_CP060790.1"/>
</dbReference>
<dbReference type="SUPFAM" id="SSF46785">
    <property type="entry name" value="Winged helix' DNA-binding domain"/>
    <property type="match status" value="1"/>
</dbReference>
<accession>A0A7H0HB39</accession>
<dbReference type="InterPro" id="IPR005119">
    <property type="entry name" value="LysR_subst-bd"/>
</dbReference>
<keyword evidence="2" id="KW-0805">Transcription regulation</keyword>